<reference evidence="4" key="1">
    <citation type="submission" date="2017-07" db="EMBL/GenBank/DDBJ databases">
        <title>Taro Niue Genome Assembly and Annotation.</title>
        <authorList>
            <person name="Atibalentja N."/>
            <person name="Keating K."/>
            <person name="Fields C.J."/>
        </authorList>
    </citation>
    <scope>NUCLEOTIDE SEQUENCE</scope>
    <source>
        <strain evidence="4">Niue_2</strain>
        <tissue evidence="4">Leaf</tissue>
    </source>
</reference>
<evidence type="ECO:0000256" key="1">
    <source>
        <dbReference type="PROSITE-ProRule" id="PRU00176"/>
    </source>
</evidence>
<proteinExistence type="predicted"/>
<dbReference type="InterPro" id="IPR050441">
    <property type="entry name" value="RBM"/>
</dbReference>
<feature type="domain" description="RRM" evidence="3">
    <location>
        <begin position="77"/>
        <end position="155"/>
    </location>
</feature>
<dbReference type="Pfam" id="PF00076">
    <property type="entry name" value="RRM_1"/>
    <property type="match status" value="1"/>
</dbReference>
<dbReference type="PROSITE" id="PS50102">
    <property type="entry name" value="RRM"/>
    <property type="match status" value="1"/>
</dbReference>
<protein>
    <recommendedName>
        <fullName evidence="3">RRM domain-containing protein</fullName>
    </recommendedName>
</protein>
<keyword evidence="5" id="KW-1185">Reference proteome</keyword>
<dbReference type="InterPro" id="IPR000504">
    <property type="entry name" value="RRM_dom"/>
</dbReference>
<evidence type="ECO:0000313" key="5">
    <source>
        <dbReference type="Proteomes" id="UP000652761"/>
    </source>
</evidence>
<feature type="non-terminal residue" evidence="4">
    <location>
        <position position="299"/>
    </location>
</feature>
<evidence type="ECO:0000256" key="2">
    <source>
        <dbReference type="SAM" id="MobiDB-lite"/>
    </source>
</evidence>
<dbReference type="InterPro" id="IPR035979">
    <property type="entry name" value="RBD_domain_sf"/>
</dbReference>
<dbReference type="Gene3D" id="3.30.70.330">
    <property type="match status" value="1"/>
</dbReference>
<dbReference type="AlphaFoldDB" id="A0A843XKV4"/>
<dbReference type="InterPro" id="IPR012677">
    <property type="entry name" value="Nucleotide-bd_a/b_plait_sf"/>
</dbReference>
<comment type="caution">
    <text evidence="4">The sequence shown here is derived from an EMBL/GenBank/DDBJ whole genome shotgun (WGS) entry which is preliminary data.</text>
</comment>
<feature type="compositionally biased region" description="Low complexity" evidence="2">
    <location>
        <begin position="29"/>
        <end position="46"/>
    </location>
</feature>
<dbReference type="OrthoDB" id="6159137at2759"/>
<keyword evidence="1" id="KW-0694">RNA-binding</keyword>
<dbReference type="PANTHER" id="PTHR48034">
    <property type="entry name" value="TRANSFORMER-2 SEX-DETERMINING PROTEIN-RELATED"/>
    <property type="match status" value="1"/>
</dbReference>
<sequence length="299" mass="33789">LNPCKRRCPLDPRNLFAQMSPTKEVRYTSHSVSPSPHGRSRSVSPSPRRRSRSRSFSRDRSRSLSRSRGRGAPNPGNNLYVTGLSTRVSSSDLEKYFNKEGKVLDCEVIRDPRTRESRGFGFVTMETLDDANRCVRYLNRSVLEGRLITVEKVLTFTLYMILNDINKQFICCFPIFVFLYIVQIATGDAPAATLPIGGGTEVVPGLGTDGIDPIHHTGKMGRGGSDHCLPVAMGTDQISSHCPYFLIWAYWSSSCRRRILCNRNFHRRYMRGHELYLGVRSCRILFRSSMSSYHALGVL</sequence>
<organism evidence="4 5">
    <name type="scientific">Colocasia esculenta</name>
    <name type="common">Wild taro</name>
    <name type="synonym">Arum esculentum</name>
    <dbReference type="NCBI Taxonomy" id="4460"/>
    <lineage>
        <taxon>Eukaryota</taxon>
        <taxon>Viridiplantae</taxon>
        <taxon>Streptophyta</taxon>
        <taxon>Embryophyta</taxon>
        <taxon>Tracheophyta</taxon>
        <taxon>Spermatophyta</taxon>
        <taxon>Magnoliopsida</taxon>
        <taxon>Liliopsida</taxon>
        <taxon>Araceae</taxon>
        <taxon>Aroideae</taxon>
        <taxon>Colocasieae</taxon>
        <taxon>Colocasia</taxon>
    </lineage>
</organism>
<accession>A0A843XKV4</accession>
<name>A0A843XKV4_COLES</name>
<feature type="region of interest" description="Disordered" evidence="2">
    <location>
        <begin position="11"/>
        <end position="81"/>
    </location>
</feature>
<evidence type="ECO:0000313" key="4">
    <source>
        <dbReference type="EMBL" id="MQM19647.1"/>
    </source>
</evidence>
<dbReference type="SUPFAM" id="SSF54928">
    <property type="entry name" value="RNA-binding domain, RBD"/>
    <property type="match status" value="1"/>
</dbReference>
<dbReference type="SMART" id="SM00360">
    <property type="entry name" value="RRM"/>
    <property type="match status" value="1"/>
</dbReference>
<gene>
    <name evidence="4" type="ORF">Taro_052655</name>
</gene>
<dbReference type="GO" id="GO:0003723">
    <property type="term" value="F:RNA binding"/>
    <property type="evidence" value="ECO:0007669"/>
    <property type="project" value="UniProtKB-UniRule"/>
</dbReference>
<evidence type="ECO:0000259" key="3">
    <source>
        <dbReference type="PROSITE" id="PS50102"/>
    </source>
</evidence>
<dbReference type="Proteomes" id="UP000652761">
    <property type="component" value="Unassembled WGS sequence"/>
</dbReference>
<dbReference type="EMBL" id="NMUH01009085">
    <property type="protein sequence ID" value="MQM19647.1"/>
    <property type="molecule type" value="Genomic_DNA"/>
</dbReference>